<keyword evidence="4 8" id="KW-0812">Transmembrane</keyword>
<dbReference type="PANTHER" id="PTHR10705">
    <property type="entry name" value="DOLICHYL-DIPHOSPHOOLIGOSACCHARIDE--PROTEIN GLYCOSYLTRANSFERASE SUBUNIT DAD1"/>
    <property type="match status" value="1"/>
</dbReference>
<evidence type="ECO:0000256" key="4">
    <source>
        <dbReference type="ARBA" id="ARBA00022692"/>
    </source>
</evidence>
<sequence>MTRGSKARRTLDPPDLSAAILELEVHRRGPLSSVDTVQTRQDTAMAKKTATTTDAGVGSILGDFCAKYDKTTPMKIKLIDGFLAYVLATGVLQFIYCLLVGNFPFNSFLAGFVCTVGVFVLAVSLRMQINPENSFGDRTEQRAFADYLFCNIILFLVVFNFMG</sequence>
<dbReference type="EMBL" id="QXFU01000192">
    <property type="protein sequence ID" value="KAE9040825.1"/>
    <property type="molecule type" value="Genomic_DNA"/>
</dbReference>
<evidence type="ECO:0000256" key="2">
    <source>
        <dbReference type="ARBA" id="ARBA00004922"/>
    </source>
</evidence>
<comment type="subunit">
    <text evidence="8">Component of the oligosaccharyltransferase (OST) complex.</text>
</comment>
<evidence type="ECO:0000256" key="6">
    <source>
        <dbReference type="ARBA" id="ARBA00022989"/>
    </source>
</evidence>
<dbReference type="PANTHER" id="PTHR10705:SF0">
    <property type="entry name" value="DOLICHYL-DIPHOSPHOOLIGOSACCHARIDE--PROTEIN GLYCOSYLTRANSFERASE SUBUNIT DAD1"/>
    <property type="match status" value="1"/>
</dbReference>
<comment type="function">
    <text evidence="8">Subunit of the oligosaccharyl transferase (OST) complex that catalyzes the initial transfer of a defined glycan (Glc(3)Man(9)GlcNAc(2) in eukaryotes) from the lipid carrier dolichol-pyrophosphate to an asparagine residue within an Asn-X-Ser/Thr consensus motif in nascent polypeptide chains, the first step in protein N-glycosylation. N-glycosylation occurs cotranslationally and the complex associates with the Sec61 complex at the channel-forming translocon complex that mediates protein translocation across the endoplasmic reticulum (ER). All subunits are required for a maximal enzyme activity.</text>
</comment>
<organism evidence="9 10">
    <name type="scientific">Phytophthora rubi</name>
    <dbReference type="NCBI Taxonomy" id="129364"/>
    <lineage>
        <taxon>Eukaryota</taxon>
        <taxon>Sar</taxon>
        <taxon>Stramenopiles</taxon>
        <taxon>Oomycota</taxon>
        <taxon>Peronosporomycetes</taxon>
        <taxon>Peronosporales</taxon>
        <taxon>Peronosporaceae</taxon>
        <taxon>Phytophthora</taxon>
    </lineage>
</organism>
<dbReference type="OrthoDB" id="445566at2759"/>
<evidence type="ECO:0000313" key="10">
    <source>
        <dbReference type="Proteomes" id="UP000435112"/>
    </source>
</evidence>
<gene>
    <name evidence="9" type="ORF">PR002_g4770</name>
</gene>
<feature type="transmembrane region" description="Helical" evidence="8">
    <location>
        <begin position="144"/>
        <end position="162"/>
    </location>
</feature>
<evidence type="ECO:0000256" key="8">
    <source>
        <dbReference type="RuleBase" id="RU361136"/>
    </source>
</evidence>
<comment type="caution">
    <text evidence="9">The sequence shown here is derived from an EMBL/GenBank/DDBJ whole genome shotgun (WGS) entry which is preliminary data.</text>
</comment>
<keyword evidence="5 8" id="KW-0256">Endoplasmic reticulum</keyword>
<proteinExistence type="inferred from homology"/>
<name>A0A6A3NHR6_9STRA</name>
<evidence type="ECO:0000256" key="7">
    <source>
        <dbReference type="ARBA" id="ARBA00023136"/>
    </source>
</evidence>
<keyword evidence="6 8" id="KW-1133">Transmembrane helix</keyword>
<dbReference type="Proteomes" id="UP000435112">
    <property type="component" value="Unassembled WGS sequence"/>
</dbReference>
<comment type="similarity">
    <text evidence="3 8">Belongs to the DAD/OST2 family.</text>
</comment>
<evidence type="ECO:0000313" key="9">
    <source>
        <dbReference type="EMBL" id="KAE9040825.1"/>
    </source>
</evidence>
<feature type="transmembrane region" description="Helical" evidence="8">
    <location>
        <begin position="107"/>
        <end position="123"/>
    </location>
</feature>
<reference evidence="9 10" key="1">
    <citation type="submission" date="2018-09" db="EMBL/GenBank/DDBJ databases">
        <title>Genomic investigation of the strawberry pathogen Phytophthora fragariae indicates pathogenicity is determined by transcriptional variation in three key races.</title>
        <authorList>
            <person name="Adams T.M."/>
            <person name="Armitage A.D."/>
            <person name="Sobczyk M.K."/>
            <person name="Bates H.J."/>
            <person name="Dunwell J.M."/>
            <person name="Nellist C.F."/>
            <person name="Harrison R.J."/>
        </authorList>
    </citation>
    <scope>NUCLEOTIDE SEQUENCE [LARGE SCALE GENOMIC DNA]</scope>
    <source>
        <strain evidence="9 10">SCRP324</strain>
    </source>
</reference>
<protein>
    <recommendedName>
        <fullName evidence="8">Dolichyl-diphosphooligosaccharide--protein glycosyltransferase subunit OST2</fullName>
        <shortName evidence="8">Oligosaccharyl transferase subunit OST2</shortName>
    </recommendedName>
</protein>
<dbReference type="GO" id="GO:0006487">
    <property type="term" value="P:protein N-linked glycosylation"/>
    <property type="evidence" value="ECO:0007669"/>
    <property type="project" value="TreeGrafter"/>
</dbReference>
<dbReference type="UniPathway" id="UPA00378"/>
<dbReference type="Pfam" id="PF02109">
    <property type="entry name" value="DAD"/>
    <property type="match status" value="1"/>
</dbReference>
<evidence type="ECO:0000256" key="1">
    <source>
        <dbReference type="ARBA" id="ARBA00004477"/>
    </source>
</evidence>
<evidence type="ECO:0000256" key="5">
    <source>
        <dbReference type="ARBA" id="ARBA00022824"/>
    </source>
</evidence>
<dbReference type="InterPro" id="IPR003038">
    <property type="entry name" value="DAD/Ost2"/>
</dbReference>
<dbReference type="GO" id="GO:0008250">
    <property type="term" value="C:oligosaccharyltransferase complex"/>
    <property type="evidence" value="ECO:0007669"/>
    <property type="project" value="InterPro"/>
</dbReference>
<comment type="subcellular location">
    <subcellularLocation>
        <location evidence="1 8">Endoplasmic reticulum membrane</location>
        <topology evidence="1 8">Multi-pass membrane protein</topology>
    </subcellularLocation>
</comment>
<comment type="pathway">
    <text evidence="2 8">Protein modification; protein glycosylation.</text>
</comment>
<dbReference type="AlphaFoldDB" id="A0A6A3NHR6"/>
<feature type="transmembrane region" description="Helical" evidence="8">
    <location>
        <begin position="82"/>
        <end position="101"/>
    </location>
</feature>
<evidence type="ECO:0000256" key="3">
    <source>
        <dbReference type="ARBA" id="ARBA00009386"/>
    </source>
</evidence>
<keyword evidence="7 8" id="KW-0472">Membrane</keyword>
<accession>A0A6A3NHR6</accession>